<evidence type="ECO:0000256" key="1">
    <source>
        <dbReference type="SAM" id="Coils"/>
    </source>
</evidence>
<dbReference type="AlphaFoldDB" id="A0A7K1SF15"/>
<keyword evidence="1" id="KW-0175">Coiled coil</keyword>
<organism evidence="3 4">
    <name type="scientific">Spirosoma arboris</name>
    <dbReference type="NCBI Taxonomy" id="2682092"/>
    <lineage>
        <taxon>Bacteria</taxon>
        <taxon>Pseudomonadati</taxon>
        <taxon>Bacteroidota</taxon>
        <taxon>Cytophagia</taxon>
        <taxon>Cytophagales</taxon>
        <taxon>Cytophagaceae</taxon>
        <taxon>Spirosoma</taxon>
    </lineage>
</organism>
<dbReference type="RefSeq" id="WP_157587029.1">
    <property type="nucleotide sequence ID" value="NZ_WPIN01000007.1"/>
</dbReference>
<name>A0A7K1SF15_9BACT</name>
<feature type="coiled-coil region" evidence="1">
    <location>
        <begin position="491"/>
        <end position="518"/>
    </location>
</feature>
<dbReference type="EMBL" id="WPIN01000007">
    <property type="protein sequence ID" value="MVM32298.1"/>
    <property type="molecule type" value="Genomic_DNA"/>
</dbReference>
<feature type="domain" description="Peptidase S74" evidence="2">
    <location>
        <begin position="394"/>
        <end position="505"/>
    </location>
</feature>
<reference evidence="3 4" key="1">
    <citation type="submission" date="2019-12" db="EMBL/GenBank/DDBJ databases">
        <title>Spirosoma sp. HMF4905 genome sequencing and assembly.</title>
        <authorList>
            <person name="Kang H."/>
            <person name="Cha I."/>
            <person name="Kim H."/>
            <person name="Joh K."/>
        </authorList>
    </citation>
    <scope>NUCLEOTIDE SEQUENCE [LARGE SCALE GENOMIC DNA]</scope>
    <source>
        <strain evidence="3 4">HMF4905</strain>
    </source>
</reference>
<comment type="caution">
    <text evidence="3">The sequence shown here is derived from an EMBL/GenBank/DDBJ whole genome shotgun (WGS) entry which is preliminary data.</text>
</comment>
<protein>
    <recommendedName>
        <fullName evidence="2">Peptidase S74 domain-containing protein</fullName>
    </recommendedName>
</protein>
<dbReference type="Proteomes" id="UP000436006">
    <property type="component" value="Unassembled WGS sequence"/>
</dbReference>
<dbReference type="InterPro" id="IPR011049">
    <property type="entry name" value="Serralysin-like_metalloprot_C"/>
</dbReference>
<proteinExistence type="predicted"/>
<dbReference type="PROSITE" id="PS51688">
    <property type="entry name" value="ICA"/>
    <property type="match status" value="1"/>
</dbReference>
<dbReference type="Pfam" id="PF13884">
    <property type="entry name" value="Peptidase_S74"/>
    <property type="match status" value="1"/>
</dbReference>
<dbReference type="Gene3D" id="2.150.10.10">
    <property type="entry name" value="Serralysin-like metalloprotease, C-terminal"/>
    <property type="match status" value="1"/>
</dbReference>
<evidence type="ECO:0000313" key="4">
    <source>
        <dbReference type="Proteomes" id="UP000436006"/>
    </source>
</evidence>
<accession>A0A7K1SF15</accession>
<evidence type="ECO:0000259" key="2">
    <source>
        <dbReference type="PROSITE" id="PS51688"/>
    </source>
</evidence>
<sequence length="540" mass="55459">MKNVIGYVRKIALSVCLFVTIINVHAQVGIGPGSETINGSASVEIKAGSYSSGSPYRGLLPPIITTTQRGQIQNPATGLLIFNTSTNQIEVNTGTSAAPIWTPGGAVGSGAAWSLTGNAGTVNTNFLGTTDNTPLRFRVNNQNAGRIDPTLLNLGLGYQALNPSATGQANTALGYASLFAVTSGVGNTASGSNALAANTSGSLNSALGNVALQKNTTGEANTAVGSNALQNNTGSYNTAFGAGALQNNTTPNGNTALGHNALANNTSGTVNTAVGEDALSSNSTGHDNTAVGINTLGANTTGNGNVTLGNVTLTNNTTGENNTAIGLLALLNNTTGNYNTALGANAGPSAANPTLVNATALGANAIVNTSHTIVLGDNQITSLRCNVQTISSLSDKRIKEDVSANVPGLSFITRLTPVTYHINKAKEAKLVGYSLNAVKEDKILHSGFLAQDVETAAQAVGYNFEGVRKEEGGKYYTIGYTLFVIPLVQAVKELNDEVSQLKAELAIAKQNEKDTQVRLDKIEALLQLPTRQTSVSLKAK</sequence>
<keyword evidence="4" id="KW-1185">Reference proteome</keyword>
<gene>
    <name evidence="3" type="ORF">GO755_19785</name>
</gene>
<evidence type="ECO:0000313" key="3">
    <source>
        <dbReference type="EMBL" id="MVM32298.1"/>
    </source>
</evidence>
<dbReference type="InterPro" id="IPR030392">
    <property type="entry name" value="S74_ICA"/>
</dbReference>